<keyword evidence="2" id="KW-1185">Reference proteome</keyword>
<comment type="caution">
    <text evidence="1">The sequence shown here is derived from an EMBL/GenBank/DDBJ whole genome shotgun (WGS) entry which is preliminary data.</text>
</comment>
<sequence>MAMSKLTGEPVDLSFASQSATPAQGGAKLMRNNTVAGGERMAARRAMLNRLGPRINAADGDQTSGGEENPPPTFTAAKKKRRRSRTRRSSSRASTVVDDREDREVLSTSARNTPLPQQSPAPHLFRGTPEPPRPPSSASRLQAATPSGPLRAYRPTGMQRTTTRRP</sequence>
<protein>
    <submittedName>
        <fullName evidence="1">Uncharacterized protein</fullName>
    </submittedName>
</protein>
<organism evidence="1 2">
    <name type="scientific">Trametes sanguinea</name>
    <dbReference type="NCBI Taxonomy" id="158606"/>
    <lineage>
        <taxon>Eukaryota</taxon>
        <taxon>Fungi</taxon>
        <taxon>Dikarya</taxon>
        <taxon>Basidiomycota</taxon>
        <taxon>Agaricomycotina</taxon>
        <taxon>Agaricomycetes</taxon>
        <taxon>Polyporales</taxon>
        <taxon>Polyporaceae</taxon>
        <taxon>Trametes</taxon>
    </lineage>
</organism>
<name>A0ACC1ML26_9APHY</name>
<dbReference type="EMBL" id="JANSHE010006257">
    <property type="protein sequence ID" value="KAJ2967635.1"/>
    <property type="molecule type" value="Genomic_DNA"/>
</dbReference>
<accession>A0ACC1ML26</accession>
<dbReference type="Proteomes" id="UP001144978">
    <property type="component" value="Unassembled WGS sequence"/>
</dbReference>
<reference evidence="1" key="1">
    <citation type="submission" date="2022-08" db="EMBL/GenBank/DDBJ databases">
        <title>Genome Sequence of Pycnoporus sanguineus.</title>
        <authorList>
            <person name="Buettner E."/>
        </authorList>
    </citation>
    <scope>NUCLEOTIDE SEQUENCE</scope>
    <source>
        <strain evidence="1">CG-C14</strain>
    </source>
</reference>
<proteinExistence type="predicted"/>
<evidence type="ECO:0000313" key="2">
    <source>
        <dbReference type="Proteomes" id="UP001144978"/>
    </source>
</evidence>
<gene>
    <name evidence="1" type="ORF">NUW54_g13451</name>
</gene>
<evidence type="ECO:0000313" key="1">
    <source>
        <dbReference type="EMBL" id="KAJ2967635.1"/>
    </source>
</evidence>